<dbReference type="AlphaFoldDB" id="A0AAE4CW19"/>
<dbReference type="Pfam" id="PF09995">
    <property type="entry name" value="MPAB_Lcp_cat"/>
    <property type="match status" value="1"/>
</dbReference>
<evidence type="ECO:0000313" key="3">
    <source>
        <dbReference type="Proteomes" id="UP001183629"/>
    </source>
</evidence>
<protein>
    <recommendedName>
        <fullName evidence="1">ER-bound oxygenase mpaB/mpaB'/Rubber oxygenase catalytic domain-containing protein</fullName>
    </recommendedName>
</protein>
<name>A0AAE4CW19_9ACTN</name>
<proteinExistence type="predicted"/>
<dbReference type="GO" id="GO:0016491">
    <property type="term" value="F:oxidoreductase activity"/>
    <property type="evidence" value="ECO:0007669"/>
    <property type="project" value="InterPro"/>
</dbReference>
<dbReference type="InterPro" id="IPR037473">
    <property type="entry name" value="Lcp-like"/>
</dbReference>
<dbReference type="PANTHER" id="PTHR37539">
    <property type="entry name" value="SECRETED PROTEIN-RELATED"/>
    <property type="match status" value="1"/>
</dbReference>
<feature type="domain" description="ER-bound oxygenase mpaB/mpaB'/Rubber oxygenase catalytic" evidence="1">
    <location>
        <begin position="116"/>
        <end position="327"/>
    </location>
</feature>
<gene>
    <name evidence="2" type="ORF">J2S44_007020</name>
</gene>
<accession>A0AAE4CW19</accession>
<organism evidence="2 3">
    <name type="scientific">Catenuloplanes niger</name>
    <dbReference type="NCBI Taxonomy" id="587534"/>
    <lineage>
        <taxon>Bacteria</taxon>
        <taxon>Bacillati</taxon>
        <taxon>Actinomycetota</taxon>
        <taxon>Actinomycetes</taxon>
        <taxon>Micromonosporales</taxon>
        <taxon>Micromonosporaceae</taxon>
        <taxon>Catenuloplanes</taxon>
    </lineage>
</organism>
<sequence length="373" mass="40363">MVARFGSGGAWAERAARPLRLVAGPGARPTADDLAALRAALLQRDEPGATLARALLTDRTITQAQVRDALADPGAAAPAPVEQFLDTVRVRPSWVDDEQLDRGAEACRTFGFDASRVLAYGSLLGGYRTAAALEPLVRTGRLTGAETARRIAETTEWWRAVTAPGGLRPGAEGHRLTLHVRVMHAMVNHRLEADPSWDRAGRGVPINQYDQASTLGVFSTSFLLHLRLLGVRVSRADGAAVMHLWSYVGALMGVADRWLPHTERRGRRLLYHLLAHDPPPDANSVALARALIDSGAPEPRERALSVATWLLGPAALRDLGLPPRPPWFALSRVASNVAATHVAGRFPGGHRRLLARAERQLRHSQAAGRHPHT</sequence>
<dbReference type="RefSeq" id="WP_310423038.1">
    <property type="nucleotide sequence ID" value="NZ_JAVDYC010000001.1"/>
</dbReference>
<keyword evidence="3" id="KW-1185">Reference proteome</keyword>
<reference evidence="2 3" key="1">
    <citation type="submission" date="2023-07" db="EMBL/GenBank/DDBJ databases">
        <title>Sequencing the genomes of 1000 actinobacteria strains.</title>
        <authorList>
            <person name="Klenk H.-P."/>
        </authorList>
    </citation>
    <scope>NUCLEOTIDE SEQUENCE [LARGE SCALE GENOMIC DNA]</scope>
    <source>
        <strain evidence="2 3">DSM 44711</strain>
    </source>
</reference>
<evidence type="ECO:0000259" key="1">
    <source>
        <dbReference type="Pfam" id="PF09995"/>
    </source>
</evidence>
<dbReference type="PANTHER" id="PTHR37539:SF1">
    <property type="entry name" value="ER-BOUND OXYGENASE MPAB_MPAB'_RUBBER OXYGENASE CATALYTIC DOMAIN-CONTAINING PROTEIN"/>
    <property type="match status" value="1"/>
</dbReference>
<dbReference type="Proteomes" id="UP001183629">
    <property type="component" value="Unassembled WGS sequence"/>
</dbReference>
<evidence type="ECO:0000313" key="2">
    <source>
        <dbReference type="EMBL" id="MDR7326770.1"/>
    </source>
</evidence>
<comment type="caution">
    <text evidence="2">The sequence shown here is derived from an EMBL/GenBank/DDBJ whole genome shotgun (WGS) entry which is preliminary data.</text>
</comment>
<dbReference type="EMBL" id="JAVDYC010000001">
    <property type="protein sequence ID" value="MDR7326770.1"/>
    <property type="molecule type" value="Genomic_DNA"/>
</dbReference>
<dbReference type="InterPro" id="IPR018713">
    <property type="entry name" value="MPAB/Lcp_cat_dom"/>
</dbReference>